<evidence type="ECO:0000256" key="6">
    <source>
        <dbReference type="ARBA" id="ARBA00035197"/>
    </source>
</evidence>
<dbReference type="GO" id="GO:0003735">
    <property type="term" value="F:structural constituent of ribosome"/>
    <property type="evidence" value="ECO:0007669"/>
    <property type="project" value="InterPro"/>
</dbReference>
<gene>
    <name evidence="7" type="primary">rplR</name>
    <name evidence="8" type="ORF">A3G99_02495</name>
</gene>
<evidence type="ECO:0000256" key="7">
    <source>
        <dbReference type="HAMAP-Rule" id="MF_01337"/>
    </source>
</evidence>
<dbReference type="CDD" id="cd00432">
    <property type="entry name" value="Ribosomal_L18_L5e"/>
    <property type="match status" value="1"/>
</dbReference>
<keyword evidence="5 7" id="KW-0687">Ribonucleoprotein</keyword>
<comment type="subunit">
    <text evidence="7">Part of the 50S ribosomal subunit; part of the 5S rRNA/L5/L18/L25 subcomplex. Contacts the 5S and 23S rRNAs.</text>
</comment>
<dbReference type="Pfam" id="PF00861">
    <property type="entry name" value="Ribosomal_L18p"/>
    <property type="match status" value="1"/>
</dbReference>
<keyword evidence="2 7" id="KW-0699">rRNA-binding</keyword>
<dbReference type="Proteomes" id="UP000176558">
    <property type="component" value="Unassembled WGS sequence"/>
</dbReference>
<dbReference type="EMBL" id="MHWT01000016">
    <property type="protein sequence ID" value="OHB12426.1"/>
    <property type="molecule type" value="Genomic_DNA"/>
</dbReference>
<dbReference type="SUPFAM" id="SSF53137">
    <property type="entry name" value="Translational machinery components"/>
    <property type="match status" value="1"/>
</dbReference>
<sequence length="116" mass="13138">MKLTNIKKEKRVRRHKRIRAKIFGTEKMPRLSVFKSNKHISAQVIDDINSKTLVSAHSREVKGKNMMEKSEKVGESLAKKALAKKIKKIVFDRGGFIYTGNVRALAEGARKGGLQF</sequence>
<keyword evidence="4 7" id="KW-0689">Ribosomal protein</keyword>
<evidence type="ECO:0000313" key="9">
    <source>
        <dbReference type="Proteomes" id="UP000176558"/>
    </source>
</evidence>
<dbReference type="NCBIfam" id="TIGR00060">
    <property type="entry name" value="L18_bact"/>
    <property type="match status" value="1"/>
</dbReference>
<dbReference type="GO" id="GO:0008097">
    <property type="term" value="F:5S rRNA binding"/>
    <property type="evidence" value="ECO:0007669"/>
    <property type="project" value="TreeGrafter"/>
</dbReference>
<dbReference type="FunFam" id="3.30.420.100:FF:000001">
    <property type="entry name" value="50S ribosomal protein L18"/>
    <property type="match status" value="1"/>
</dbReference>
<evidence type="ECO:0000256" key="4">
    <source>
        <dbReference type="ARBA" id="ARBA00022980"/>
    </source>
</evidence>
<evidence type="ECO:0000256" key="5">
    <source>
        <dbReference type="ARBA" id="ARBA00023274"/>
    </source>
</evidence>
<evidence type="ECO:0000313" key="8">
    <source>
        <dbReference type="EMBL" id="OHB12426.1"/>
    </source>
</evidence>
<dbReference type="Gene3D" id="3.30.420.100">
    <property type="match status" value="1"/>
</dbReference>
<proteinExistence type="inferred from homology"/>
<dbReference type="HAMAP" id="MF_01337_B">
    <property type="entry name" value="Ribosomal_uL18_B"/>
    <property type="match status" value="1"/>
</dbReference>
<dbReference type="GO" id="GO:0006412">
    <property type="term" value="P:translation"/>
    <property type="evidence" value="ECO:0007669"/>
    <property type="project" value="UniProtKB-UniRule"/>
</dbReference>
<dbReference type="InterPro" id="IPR004389">
    <property type="entry name" value="Ribosomal_uL18_bac-type"/>
</dbReference>
<dbReference type="InterPro" id="IPR057268">
    <property type="entry name" value="Ribosomal_L18"/>
</dbReference>
<dbReference type="PANTHER" id="PTHR12899:SF3">
    <property type="entry name" value="LARGE RIBOSOMAL SUBUNIT PROTEIN UL18M"/>
    <property type="match status" value="1"/>
</dbReference>
<organism evidence="8 9">
    <name type="scientific">Candidatus Zambryskibacteria bacterium RIFCSPLOWO2_12_FULL_39_23</name>
    <dbReference type="NCBI Taxonomy" id="1802776"/>
    <lineage>
        <taxon>Bacteria</taxon>
        <taxon>Candidatus Zambryskiibacteriota</taxon>
    </lineage>
</organism>
<comment type="function">
    <text evidence="7">This is one of the proteins that bind and probably mediate the attachment of the 5S RNA into the large ribosomal subunit, where it forms part of the central protuberance.</text>
</comment>
<name>A0A1G2USS2_9BACT</name>
<comment type="caution">
    <text evidence="8">The sequence shown here is derived from an EMBL/GenBank/DDBJ whole genome shotgun (WGS) entry which is preliminary data.</text>
</comment>
<reference evidence="8 9" key="1">
    <citation type="journal article" date="2016" name="Nat. Commun.">
        <title>Thousands of microbial genomes shed light on interconnected biogeochemical processes in an aquifer system.</title>
        <authorList>
            <person name="Anantharaman K."/>
            <person name="Brown C.T."/>
            <person name="Hug L.A."/>
            <person name="Sharon I."/>
            <person name="Castelle C.J."/>
            <person name="Probst A.J."/>
            <person name="Thomas B.C."/>
            <person name="Singh A."/>
            <person name="Wilkins M.J."/>
            <person name="Karaoz U."/>
            <person name="Brodie E.L."/>
            <person name="Williams K.H."/>
            <person name="Hubbard S.S."/>
            <person name="Banfield J.F."/>
        </authorList>
    </citation>
    <scope>NUCLEOTIDE SEQUENCE [LARGE SCALE GENOMIC DNA]</scope>
</reference>
<evidence type="ECO:0000256" key="3">
    <source>
        <dbReference type="ARBA" id="ARBA00022884"/>
    </source>
</evidence>
<protein>
    <recommendedName>
        <fullName evidence="6 7">Large ribosomal subunit protein uL18</fullName>
    </recommendedName>
</protein>
<accession>A0A1G2USS2</accession>
<evidence type="ECO:0000256" key="1">
    <source>
        <dbReference type="ARBA" id="ARBA00007116"/>
    </source>
</evidence>
<evidence type="ECO:0000256" key="2">
    <source>
        <dbReference type="ARBA" id="ARBA00022730"/>
    </source>
</evidence>
<dbReference type="PANTHER" id="PTHR12899">
    <property type="entry name" value="39S RIBOSOMAL PROTEIN L18, MITOCHONDRIAL"/>
    <property type="match status" value="1"/>
</dbReference>
<keyword evidence="3 7" id="KW-0694">RNA-binding</keyword>
<dbReference type="AlphaFoldDB" id="A0A1G2USS2"/>
<dbReference type="GO" id="GO:0022625">
    <property type="term" value="C:cytosolic large ribosomal subunit"/>
    <property type="evidence" value="ECO:0007669"/>
    <property type="project" value="TreeGrafter"/>
</dbReference>
<comment type="similarity">
    <text evidence="1 7">Belongs to the universal ribosomal protein uL18 family.</text>
</comment>
<dbReference type="InterPro" id="IPR005484">
    <property type="entry name" value="Ribosomal_uL18_bac/plant/anim"/>
</dbReference>